<organism evidence="5 6">
    <name type="scientific">Fluviicola chungangensis</name>
    <dbReference type="NCBI Taxonomy" id="2597671"/>
    <lineage>
        <taxon>Bacteria</taxon>
        <taxon>Pseudomonadati</taxon>
        <taxon>Bacteroidota</taxon>
        <taxon>Flavobacteriia</taxon>
        <taxon>Flavobacteriales</taxon>
        <taxon>Crocinitomicaceae</taxon>
        <taxon>Fluviicola</taxon>
    </lineage>
</organism>
<dbReference type="Gene3D" id="3.30.565.10">
    <property type="entry name" value="Histidine kinase-like ATPase, C-terminal domain"/>
    <property type="match status" value="1"/>
</dbReference>
<dbReference type="InterPro" id="IPR015943">
    <property type="entry name" value="WD40/YVTN_repeat-like_dom_sf"/>
</dbReference>
<keyword evidence="2" id="KW-0812">Transmembrane</keyword>
<dbReference type="PANTHER" id="PTHR43547:SF2">
    <property type="entry name" value="HYBRID SIGNAL TRANSDUCTION HISTIDINE KINASE C"/>
    <property type="match status" value="1"/>
</dbReference>
<sequence length="1011" mass="113964">MRKNQFLVVFFFVFSMSFGFGQLASFRNFSVENGLGQSQVYCSLQDHKGYLWFGTRGGGLSRFDGQNFESFTDKQGLINNYIYSLHQGRDKVLWVGTNDGLSKYNGKEFRTIKVPRFENHFAVFNVAEDPFGHIWLATNHGIFTVYGDSIRSLNNTLGIGERTVNAIFFDKSGELWFGTGNGLFSAKRKDGIGSWNVTDHGKRSRVMKNAITCITEDQQGAIWIGTYGDGVYVYNRKDYFRIDLKRELYKQTVFDILIDENQTVWLATLNLGLVQVDRKTKEFTMYSERNGLGNNHVRSVIKDTWGDLWIGTSGGGVSQFAGKLFTHYSTSSGLGGNFIYSIFRDHSGKLWFGTAQNGVSVLDGGNFSQHNLQNGFEAVKVKAISEDHDGLMYFGTEGQGIGMLSAGGFSWIDPTHKYYVRQMVCDSKNRLWAATSGSGLVCITDQGKTVKVLTVREGVIHMRLTSVYVDSRGLVWYGSESAGLACYDPETGTSRVLTKMNGLSSDAIRSIVEDSQGRIWVGTAGSGINCVSVGSKLKVIKKISIQEGLHSSNVYLMVFDLRGNLILGSESGLDVIDLNESLEVKSIRHYGKSDGFLGVETCQNSVWKDKDGKIWFGTINGASCYNRSNLQLNKTAPILSILDVQLFYESLSTKGFVNNMLPWNSYRPFDLDYDQNHLSFIFKGINLKNPEGVEYSWKMSGFENKWSPWTKDQRITYSNMSPGKYVFLLRSRNEDGFINPTPERIEFTIAAPFWKTTWFILIEILAGVLLLLGIVQFLTKRVRTKAKAAQKEAEFARNLLELEQKALRLQMNPHFIFNALNSIQGLIGTENETKARYYLAKFSRLMRQILDNSRNATISLEEEISTLENYLLIEQFCNGHRFEYEIIADLETESSFIQIPPMLIQPFVENAIKHGFKYDADDSRRGKITCWFKEEDDGITCVIRDNGIGREAAAKNQQASNDPHVSRGFNVTKERLDLLSANSNGHQVRIVDLYDDNGTVIGTEVQLFIPL</sequence>
<dbReference type="Proteomes" id="UP000316008">
    <property type="component" value="Unassembled WGS sequence"/>
</dbReference>
<evidence type="ECO:0000259" key="4">
    <source>
        <dbReference type="Pfam" id="PF07495"/>
    </source>
</evidence>
<feature type="domain" description="Signal transduction histidine kinase internal region" evidence="3">
    <location>
        <begin position="803"/>
        <end position="881"/>
    </location>
</feature>
<protein>
    <recommendedName>
        <fullName evidence="7">Signal transduction histidine kinase internal region domain-containing protein</fullName>
    </recommendedName>
</protein>
<comment type="caution">
    <text evidence="5">The sequence shown here is derived from an EMBL/GenBank/DDBJ whole genome shotgun (WGS) entry which is preliminary data.</text>
</comment>
<keyword evidence="2" id="KW-1133">Transmembrane helix</keyword>
<evidence type="ECO:0000313" key="5">
    <source>
        <dbReference type="EMBL" id="TSJ45860.1"/>
    </source>
</evidence>
<dbReference type="Pfam" id="PF07494">
    <property type="entry name" value="Reg_prop"/>
    <property type="match status" value="7"/>
</dbReference>
<evidence type="ECO:0000256" key="1">
    <source>
        <dbReference type="ARBA" id="ARBA00022553"/>
    </source>
</evidence>
<dbReference type="GO" id="GO:0016020">
    <property type="term" value="C:membrane"/>
    <property type="evidence" value="ECO:0007669"/>
    <property type="project" value="InterPro"/>
</dbReference>
<evidence type="ECO:0000313" key="6">
    <source>
        <dbReference type="Proteomes" id="UP000316008"/>
    </source>
</evidence>
<name>A0A556N0Z4_9FLAO</name>
<feature type="domain" description="Two component regulator three Y" evidence="4">
    <location>
        <begin position="688"/>
        <end position="749"/>
    </location>
</feature>
<dbReference type="SUPFAM" id="SSF55874">
    <property type="entry name" value="ATPase domain of HSP90 chaperone/DNA topoisomerase II/histidine kinase"/>
    <property type="match status" value="1"/>
</dbReference>
<dbReference type="InterPro" id="IPR011123">
    <property type="entry name" value="Y_Y_Y"/>
</dbReference>
<dbReference type="Pfam" id="PF06580">
    <property type="entry name" value="His_kinase"/>
    <property type="match status" value="1"/>
</dbReference>
<evidence type="ECO:0000256" key="2">
    <source>
        <dbReference type="SAM" id="Phobius"/>
    </source>
</evidence>
<accession>A0A556N0Z4</accession>
<reference evidence="5 6" key="1">
    <citation type="submission" date="2019-07" db="EMBL/GenBank/DDBJ databases">
        <authorList>
            <person name="Huq M.A."/>
        </authorList>
    </citation>
    <scope>NUCLEOTIDE SEQUENCE [LARGE SCALE GENOMIC DNA]</scope>
    <source>
        <strain evidence="5 6">MAH-3</strain>
    </source>
</reference>
<gene>
    <name evidence="5" type="ORF">FO442_08930</name>
</gene>
<dbReference type="InterPro" id="IPR013783">
    <property type="entry name" value="Ig-like_fold"/>
</dbReference>
<dbReference type="InterPro" id="IPR011110">
    <property type="entry name" value="Reg_prop"/>
</dbReference>
<dbReference type="AlphaFoldDB" id="A0A556N0Z4"/>
<feature type="transmembrane region" description="Helical" evidence="2">
    <location>
        <begin position="758"/>
        <end position="778"/>
    </location>
</feature>
<evidence type="ECO:0000259" key="3">
    <source>
        <dbReference type="Pfam" id="PF06580"/>
    </source>
</evidence>
<dbReference type="SUPFAM" id="SSF63829">
    <property type="entry name" value="Calcium-dependent phosphotriesterase"/>
    <property type="match status" value="2"/>
</dbReference>
<dbReference type="GO" id="GO:0000155">
    <property type="term" value="F:phosphorelay sensor kinase activity"/>
    <property type="evidence" value="ECO:0007669"/>
    <property type="project" value="InterPro"/>
</dbReference>
<dbReference type="InterPro" id="IPR010559">
    <property type="entry name" value="Sig_transdc_His_kin_internal"/>
</dbReference>
<proteinExistence type="predicted"/>
<keyword evidence="6" id="KW-1185">Reference proteome</keyword>
<keyword evidence="1" id="KW-0597">Phosphoprotein</keyword>
<dbReference type="OrthoDB" id="9809670at2"/>
<evidence type="ECO:0008006" key="7">
    <source>
        <dbReference type="Google" id="ProtNLM"/>
    </source>
</evidence>
<dbReference type="Gene3D" id="2.60.40.10">
    <property type="entry name" value="Immunoglobulins"/>
    <property type="match status" value="1"/>
</dbReference>
<dbReference type="EMBL" id="VLPL01000003">
    <property type="protein sequence ID" value="TSJ45860.1"/>
    <property type="molecule type" value="Genomic_DNA"/>
</dbReference>
<dbReference type="Pfam" id="PF07495">
    <property type="entry name" value="Y_Y_Y"/>
    <property type="match status" value="1"/>
</dbReference>
<keyword evidence="2" id="KW-0472">Membrane</keyword>
<dbReference type="Gene3D" id="2.130.10.10">
    <property type="entry name" value="YVTN repeat-like/Quinoprotein amine dehydrogenase"/>
    <property type="match status" value="2"/>
</dbReference>
<dbReference type="PANTHER" id="PTHR43547">
    <property type="entry name" value="TWO-COMPONENT HISTIDINE KINASE"/>
    <property type="match status" value="1"/>
</dbReference>
<dbReference type="InterPro" id="IPR036890">
    <property type="entry name" value="HATPase_C_sf"/>
</dbReference>